<comment type="similarity">
    <text evidence="5 11">Belongs to the purine/pyrimidine phosphoribosyltransferase family.</text>
</comment>
<keyword evidence="14" id="KW-1185">Reference proteome</keyword>
<comment type="catalytic activity">
    <reaction evidence="1 11">
        <text>AMP + diphosphate = 5-phospho-alpha-D-ribose 1-diphosphate + adenine</text>
        <dbReference type="Rhea" id="RHEA:16609"/>
        <dbReference type="ChEBI" id="CHEBI:16708"/>
        <dbReference type="ChEBI" id="CHEBI:33019"/>
        <dbReference type="ChEBI" id="CHEBI:58017"/>
        <dbReference type="ChEBI" id="CHEBI:456215"/>
        <dbReference type="EC" id="2.4.2.7"/>
    </reaction>
</comment>
<evidence type="ECO:0000313" key="14">
    <source>
        <dbReference type="Proteomes" id="UP000315949"/>
    </source>
</evidence>
<dbReference type="GO" id="GO:0006166">
    <property type="term" value="P:purine ribonucleoside salvage"/>
    <property type="evidence" value="ECO:0007669"/>
    <property type="project" value="UniProtKB-UniRule"/>
</dbReference>
<evidence type="ECO:0000256" key="9">
    <source>
        <dbReference type="ARBA" id="ARBA00022679"/>
    </source>
</evidence>
<dbReference type="PANTHER" id="PTHR32315">
    <property type="entry name" value="ADENINE PHOSPHORIBOSYLTRANSFERASE"/>
    <property type="match status" value="1"/>
</dbReference>
<dbReference type="EMBL" id="VOHE01000003">
    <property type="protein sequence ID" value="TWT19907.1"/>
    <property type="molecule type" value="Genomic_DNA"/>
</dbReference>
<dbReference type="RefSeq" id="WP_146312524.1">
    <property type="nucleotide sequence ID" value="NZ_VOHE01000003.1"/>
</dbReference>
<dbReference type="GO" id="GO:0016208">
    <property type="term" value="F:AMP binding"/>
    <property type="evidence" value="ECO:0007669"/>
    <property type="project" value="TreeGrafter"/>
</dbReference>
<keyword evidence="7 11" id="KW-0963">Cytoplasm</keyword>
<evidence type="ECO:0000256" key="2">
    <source>
        <dbReference type="ARBA" id="ARBA00003968"/>
    </source>
</evidence>
<evidence type="ECO:0000256" key="5">
    <source>
        <dbReference type="ARBA" id="ARBA00008391"/>
    </source>
</evidence>
<evidence type="ECO:0000256" key="8">
    <source>
        <dbReference type="ARBA" id="ARBA00022676"/>
    </source>
</evidence>
<dbReference type="CDD" id="cd06223">
    <property type="entry name" value="PRTases_typeI"/>
    <property type="match status" value="1"/>
</dbReference>
<proteinExistence type="inferred from homology"/>
<dbReference type="GO" id="GO:0003999">
    <property type="term" value="F:adenine phosphoribosyltransferase activity"/>
    <property type="evidence" value="ECO:0007669"/>
    <property type="project" value="UniProtKB-UniRule"/>
</dbReference>
<dbReference type="GO" id="GO:0044209">
    <property type="term" value="P:AMP salvage"/>
    <property type="evidence" value="ECO:0007669"/>
    <property type="project" value="UniProtKB-UniRule"/>
</dbReference>
<dbReference type="Pfam" id="PF00156">
    <property type="entry name" value="Pribosyltran"/>
    <property type="match status" value="1"/>
</dbReference>
<dbReference type="UniPathway" id="UPA00588">
    <property type="reaction ID" value="UER00646"/>
</dbReference>
<evidence type="ECO:0000256" key="11">
    <source>
        <dbReference type="HAMAP-Rule" id="MF_00004"/>
    </source>
</evidence>
<comment type="caution">
    <text evidence="13">The sequence shown here is derived from an EMBL/GenBank/DDBJ whole genome shotgun (WGS) entry which is preliminary data.</text>
</comment>
<dbReference type="GO" id="GO:0002055">
    <property type="term" value="F:adenine binding"/>
    <property type="evidence" value="ECO:0007669"/>
    <property type="project" value="TreeGrafter"/>
</dbReference>
<protein>
    <recommendedName>
        <fullName evidence="6 11">Adenine phosphoribosyltransferase</fullName>
        <shortName evidence="11">APRT</shortName>
        <ecNumber evidence="6 11">2.4.2.7</ecNumber>
    </recommendedName>
</protein>
<dbReference type="OrthoDB" id="9803963at2"/>
<dbReference type="InterPro" id="IPR029057">
    <property type="entry name" value="PRTase-like"/>
</dbReference>
<keyword evidence="8 11" id="KW-0328">Glycosyltransferase</keyword>
<evidence type="ECO:0000256" key="6">
    <source>
        <dbReference type="ARBA" id="ARBA00011893"/>
    </source>
</evidence>
<reference evidence="13 14" key="1">
    <citation type="submission" date="2019-07" db="EMBL/GenBank/DDBJ databases">
        <title>Luteimonas sp. YD-1 nov., isolated from acidic soil.</title>
        <authorList>
            <person name="Zhou J."/>
        </authorList>
    </citation>
    <scope>NUCLEOTIDE SEQUENCE [LARGE SCALE GENOMIC DNA]</scope>
    <source>
        <strain evidence="13 14">YD-1</strain>
    </source>
</reference>
<sequence length="189" mass="19852">MSRHATGAGRPPSRSAAVPHWSRLIRDVPDFPRPGIVFKDITPVLADAAAFAGAIDASAGAWRAAPPDAVAGIEARGFILGAALARELGCGFVPVRKPGKLPGTTLFEEYALEYGRDRLELHADALPAGARVLVVDDVLATGGTLRAAVALLRRQGARVCGAQVLVELSMLRGRDRWDDPAPLHAALAL</sequence>
<organism evidence="13 14">
    <name type="scientific">Luteimonas wenzhouensis</name>
    <dbReference type="NCBI Taxonomy" id="2599615"/>
    <lineage>
        <taxon>Bacteria</taxon>
        <taxon>Pseudomonadati</taxon>
        <taxon>Pseudomonadota</taxon>
        <taxon>Gammaproteobacteria</taxon>
        <taxon>Lysobacterales</taxon>
        <taxon>Lysobacteraceae</taxon>
        <taxon>Luteimonas</taxon>
    </lineage>
</organism>
<evidence type="ECO:0000256" key="7">
    <source>
        <dbReference type="ARBA" id="ARBA00022490"/>
    </source>
</evidence>
<evidence type="ECO:0000313" key="13">
    <source>
        <dbReference type="EMBL" id="TWT19907.1"/>
    </source>
</evidence>
<dbReference type="FunFam" id="3.40.50.2020:FF:000021">
    <property type="entry name" value="Adenine phosphoribosyltransferase"/>
    <property type="match status" value="1"/>
</dbReference>
<keyword evidence="10 11" id="KW-0660">Purine salvage</keyword>
<dbReference type="EC" id="2.4.2.7" evidence="6 11"/>
<evidence type="ECO:0000259" key="12">
    <source>
        <dbReference type="Pfam" id="PF00156"/>
    </source>
</evidence>
<evidence type="ECO:0000256" key="1">
    <source>
        <dbReference type="ARBA" id="ARBA00000868"/>
    </source>
</evidence>
<dbReference type="Proteomes" id="UP000315949">
    <property type="component" value="Unassembled WGS sequence"/>
</dbReference>
<comment type="function">
    <text evidence="2 11">Catalyzes a salvage reaction resulting in the formation of AMP, that is energically less costly than de novo synthesis.</text>
</comment>
<feature type="domain" description="Phosphoribosyltransferase" evidence="12">
    <location>
        <begin position="65"/>
        <end position="167"/>
    </location>
</feature>
<dbReference type="AlphaFoldDB" id="A0A5C5U1K7"/>
<name>A0A5C5U1K7_9GAMM</name>
<dbReference type="InterPro" id="IPR000836">
    <property type="entry name" value="PRTase_dom"/>
</dbReference>
<evidence type="ECO:0000256" key="3">
    <source>
        <dbReference type="ARBA" id="ARBA00004496"/>
    </source>
</evidence>
<dbReference type="GO" id="GO:0005737">
    <property type="term" value="C:cytoplasm"/>
    <property type="evidence" value="ECO:0007669"/>
    <property type="project" value="UniProtKB-SubCell"/>
</dbReference>
<dbReference type="SUPFAM" id="SSF53271">
    <property type="entry name" value="PRTase-like"/>
    <property type="match status" value="1"/>
</dbReference>
<accession>A0A5C5U1K7</accession>
<comment type="pathway">
    <text evidence="4 11">Purine metabolism; AMP biosynthesis via salvage pathway; AMP from adenine: step 1/1.</text>
</comment>
<evidence type="ECO:0000256" key="10">
    <source>
        <dbReference type="ARBA" id="ARBA00022726"/>
    </source>
</evidence>
<dbReference type="InterPro" id="IPR005764">
    <property type="entry name" value="Ade_phspho_trans"/>
</dbReference>
<dbReference type="PANTHER" id="PTHR32315:SF3">
    <property type="entry name" value="ADENINE PHOSPHORIBOSYLTRANSFERASE"/>
    <property type="match status" value="1"/>
</dbReference>
<gene>
    <name evidence="11" type="primary">apt</name>
    <name evidence="13" type="ORF">FQY79_07470</name>
</gene>
<dbReference type="NCBIfam" id="NF002636">
    <property type="entry name" value="PRK02304.1-5"/>
    <property type="match status" value="1"/>
</dbReference>
<comment type="subcellular location">
    <subcellularLocation>
        <location evidence="3 11">Cytoplasm</location>
    </subcellularLocation>
</comment>
<dbReference type="NCBIfam" id="TIGR01090">
    <property type="entry name" value="apt"/>
    <property type="match status" value="1"/>
</dbReference>
<dbReference type="GO" id="GO:0006168">
    <property type="term" value="P:adenine salvage"/>
    <property type="evidence" value="ECO:0007669"/>
    <property type="project" value="InterPro"/>
</dbReference>
<evidence type="ECO:0000256" key="4">
    <source>
        <dbReference type="ARBA" id="ARBA00004659"/>
    </source>
</evidence>
<comment type="subunit">
    <text evidence="11">Homodimer.</text>
</comment>
<keyword evidence="9 11" id="KW-0808">Transferase</keyword>
<dbReference type="InterPro" id="IPR050054">
    <property type="entry name" value="UPRTase/APRTase"/>
</dbReference>
<dbReference type="HAMAP" id="MF_00004">
    <property type="entry name" value="Aden_phosphoribosyltr"/>
    <property type="match status" value="1"/>
</dbReference>
<dbReference type="Gene3D" id="3.40.50.2020">
    <property type="match status" value="1"/>
</dbReference>
<dbReference type="NCBIfam" id="NF002634">
    <property type="entry name" value="PRK02304.1-3"/>
    <property type="match status" value="1"/>
</dbReference>